<comment type="caution">
    <text evidence="2">The sequence shown here is derived from an EMBL/GenBank/DDBJ whole genome shotgun (WGS) entry which is preliminary data.</text>
</comment>
<dbReference type="SUPFAM" id="SSF53300">
    <property type="entry name" value="vWA-like"/>
    <property type="match status" value="1"/>
</dbReference>
<dbReference type="InterPro" id="IPR036465">
    <property type="entry name" value="vWFA_dom_sf"/>
</dbReference>
<dbReference type="PIRSF" id="PIRSF031715">
    <property type="entry name" value="Cob_chel_CobT"/>
    <property type="match status" value="1"/>
</dbReference>
<dbReference type="InterPro" id="IPR051928">
    <property type="entry name" value="NorD/CobT"/>
</dbReference>
<evidence type="ECO:0000313" key="2">
    <source>
        <dbReference type="EMBL" id="PMR72460.1"/>
    </source>
</evidence>
<dbReference type="AlphaFoldDB" id="A0A2N7TW94"/>
<feature type="domain" description="Cobalamin biosynthesis protein CobT VWA" evidence="1">
    <location>
        <begin position="351"/>
        <end position="562"/>
    </location>
</feature>
<gene>
    <name evidence="2" type="ORF">C1H69_20925</name>
</gene>
<keyword evidence="3" id="KW-1185">Reference proteome</keyword>
<evidence type="ECO:0000313" key="3">
    <source>
        <dbReference type="Proteomes" id="UP000235803"/>
    </source>
</evidence>
<name>A0A2N7TW94_9GAMM</name>
<dbReference type="RefSeq" id="WP_102655324.1">
    <property type="nucleotide sequence ID" value="NZ_PNRF01000044.1"/>
</dbReference>
<organism evidence="2 3">
    <name type="scientific">Billgrantia endophytica</name>
    <dbReference type="NCBI Taxonomy" id="2033802"/>
    <lineage>
        <taxon>Bacteria</taxon>
        <taxon>Pseudomonadati</taxon>
        <taxon>Pseudomonadota</taxon>
        <taxon>Gammaproteobacteria</taxon>
        <taxon>Oceanospirillales</taxon>
        <taxon>Halomonadaceae</taxon>
        <taxon>Billgrantia</taxon>
    </lineage>
</organism>
<evidence type="ECO:0000259" key="1">
    <source>
        <dbReference type="Pfam" id="PF11775"/>
    </source>
</evidence>
<dbReference type="PANTHER" id="PTHR41248:SF1">
    <property type="entry name" value="NORD PROTEIN"/>
    <property type="match status" value="1"/>
</dbReference>
<dbReference type="Pfam" id="PF06213">
    <property type="entry name" value="CobT"/>
    <property type="match status" value="1"/>
</dbReference>
<accession>A0A2N7TW94</accession>
<dbReference type="Pfam" id="PF11775">
    <property type="entry name" value="CobT_C"/>
    <property type="match status" value="1"/>
</dbReference>
<dbReference type="PANTHER" id="PTHR41248">
    <property type="entry name" value="NORD PROTEIN"/>
    <property type="match status" value="1"/>
</dbReference>
<dbReference type="InterPro" id="IPR025861">
    <property type="entry name" value="CobT_VWA_dom"/>
</dbReference>
<dbReference type="EMBL" id="PNRF01000044">
    <property type="protein sequence ID" value="PMR72460.1"/>
    <property type="molecule type" value="Genomic_DNA"/>
</dbReference>
<dbReference type="InterPro" id="IPR006538">
    <property type="entry name" value="CobT"/>
</dbReference>
<dbReference type="Proteomes" id="UP000235803">
    <property type="component" value="Unassembled WGS sequence"/>
</dbReference>
<proteinExistence type="predicted"/>
<protein>
    <submittedName>
        <fullName evidence="2">Cobalt chelatase</fullName>
    </submittedName>
</protein>
<sequence length="573" mass="64384">MSTPQRLNRQRQQVAELEAAALRALTGDRELHYRGQRPQRGMQPLALNAPHLKLATGNIELAALRGVTDALAMRLQYSKPALHRHWCPEPPVERLIFELLEQLRTESLVSGTMPGMATNMRLRFEAWCREFHRSGLTESALGILLYSVAQICWSRLMARSVLEETEDVIEATRAAIAPAIGTALAGLRRYRHDQAAYAPYALEIAQWVGASVENAMAERAEDDEAADRVQQRFALLLDFEDETQDSFTTATTGDSKHFAQAQQRYHIYTTAHDSVVPVDSQVRDALLAEYRDHLDARIATQGVNLRRLARLFSARLSTPRRDGWHFGEEAGVIDGRRLAQLVSSPTERRLFQRERYRPRANCLVSFLVDCSGSMKMHGEPVAMLLDQLSRALEMAGVTTEVLGFTTGAWNGGRPYQTWLSRGRPASPGRLNEVRYLVFKDADTPWRRARRNIGALLKHDIYREGIDGEAVEWACARMTGRDETRRQLIVISDGCPMDSATGLANDKFYLDNHLKEVVARQERLGEVGIAGIGVGLDLSPFYRHNLPVDLSQGLDNELLMNIAGLIINGCTYRR</sequence>
<dbReference type="GO" id="GO:0009236">
    <property type="term" value="P:cobalamin biosynthetic process"/>
    <property type="evidence" value="ECO:0007669"/>
    <property type="project" value="InterPro"/>
</dbReference>
<dbReference type="OrthoDB" id="6395027at2"/>
<reference evidence="2 3" key="1">
    <citation type="submission" date="2018-01" db="EMBL/GenBank/DDBJ databases">
        <title>Halomonas endophytica sp. nov., isolated from storage liquid in the stems of Populus euphratica.</title>
        <authorList>
            <person name="Chen C."/>
        </authorList>
    </citation>
    <scope>NUCLEOTIDE SEQUENCE [LARGE SCALE GENOMIC DNA]</scope>
    <source>
        <strain evidence="2 3">MC28</strain>
    </source>
</reference>